<dbReference type="OrthoDB" id="796548at2"/>
<evidence type="ECO:0000313" key="2">
    <source>
        <dbReference type="EMBL" id="ALJ05147.1"/>
    </source>
</evidence>
<keyword evidence="1" id="KW-0175">Coiled coil</keyword>
<dbReference type="RefSeq" id="WP_054727143.1">
    <property type="nucleotide sequence ID" value="NZ_CP012898.1"/>
</dbReference>
<feature type="coiled-coil region" evidence="1">
    <location>
        <begin position="93"/>
        <end position="120"/>
    </location>
</feature>
<evidence type="ECO:0000256" key="1">
    <source>
        <dbReference type="SAM" id="Coils"/>
    </source>
</evidence>
<protein>
    <recommendedName>
        <fullName evidence="4">HTH cro/C1-type domain-containing protein</fullName>
    </recommendedName>
</protein>
<dbReference type="AlphaFoldDB" id="A0A0P0CGA9"/>
<evidence type="ECO:0008006" key="4">
    <source>
        <dbReference type="Google" id="ProtNLM"/>
    </source>
</evidence>
<sequence length="132" mass="15452">MQNFSPIKKRILQYIEYKHISKYKFYQETGITRGVLDKDSGISEDNIAKFIAYDKTINLEWLLTGVGEMIKRETVSNESQAKIYSNDKDEYIIRLQREKIESLEKEIKLLKKECAKASNYGVTTKSCEKLKK</sequence>
<gene>
    <name evidence="2" type="ORF">APS56_08425</name>
</gene>
<keyword evidence="3" id="KW-1185">Reference proteome</keyword>
<proteinExistence type="predicted"/>
<evidence type="ECO:0000313" key="3">
    <source>
        <dbReference type="Proteomes" id="UP000057981"/>
    </source>
</evidence>
<name>A0A0P0CGA9_9FLAO</name>
<reference evidence="2 3" key="1">
    <citation type="submission" date="2015-10" db="EMBL/GenBank/DDBJ databases">
        <authorList>
            <person name="Gilbert D.G."/>
        </authorList>
    </citation>
    <scope>NUCLEOTIDE SEQUENCE [LARGE SCALE GENOMIC DNA]</scope>
    <source>
        <strain evidence="3">HZ-22</strain>
    </source>
</reference>
<dbReference type="EMBL" id="CP012898">
    <property type="protein sequence ID" value="ALJ05147.1"/>
    <property type="molecule type" value="Genomic_DNA"/>
</dbReference>
<dbReference type="Proteomes" id="UP000057981">
    <property type="component" value="Chromosome"/>
</dbReference>
<organism evidence="2 3">
    <name type="scientific">Pseudalgibacter alginicilyticus</name>
    <dbReference type="NCBI Taxonomy" id="1736674"/>
    <lineage>
        <taxon>Bacteria</taxon>
        <taxon>Pseudomonadati</taxon>
        <taxon>Bacteroidota</taxon>
        <taxon>Flavobacteriia</taxon>
        <taxon>Flavobacteriales</taxon>
        <taxon>Flavobacteriaceae</taxon>
        <taxon>Pseudalgibacter</taxon>
    </lineage>
</organism>
<dbReference type="KEGG" id="ahz:APS56_08425"/>
<accession>A0A0P0CGA9</accession>